<gene>
    <name evidence="3" type="ORF">FHE72_18125</name>
</gene>
<feature type="region of interest" description="Disordered" evidence="1">
    <location>
        <begin position="130"/>
        <end position="157"/>
    </location>
</feature>
<evidence type="ECO:0000313" key="3">
    <source>
        <dbReference type="EMBL" id="QHE62724.1"/>
    </source>
</evidence>
<protein>
    <submittedName>
        <fullName evidence="3">Uncharacterized protein</fullName>
    </submittedName>
</protein>
<feature type="transmembrane region" description="Helical" evidence="2">
    <location>
        <begin position="12"/>
        <end position="29"/>
    </location>
</feature>
<keyword evidence="2" id="KW-0472">Membrane</keyword>
<organism evidence="3 4">
    <name type="scientific">Rossellomorea vietnamensis</name>
    <dbReference type="NCBI Taxonomy" id="218284"/>
    <lineage>
        <taxon>Bacteria</taxon>
        <taxon>Bacillati</taxon>
        <taxon>Bacillota</taxon>
        <taxon>Bacilli</taxon>
        <taxon>Bacillales</taxon>
        <taxon>Bacillaceae</taxon>
        <taxon>Rossellomorea</taxon>
    </lineage>
</organism>
<accession>A0A6I6UII1</accession>
<sequence>MQESKREKVLRYLLIGICLLDVLGGFLYSSSSDKVEEIKPSTHAQVLSRGDESRNPVIAVAKVVEEQPVLVIYEIDQKNQYYFKVLHSVSLHNPVKTLRVTKEHNGVWVQMEEKKWILFSESLEVLQERESEPSSVTSSRQPFHVQEGTGSISIPQGSHEVRLDLTDKSGEPEEIHSLSGDDSVWLVVFQKDMVLARSR</sequence>
<evidence type="ECO:0000256" key="1">
    <source>
        <dbReference type="SAM" id="MobiDB-lite"/>
    </source>
</evidence>
<keyword evidence="2" id="KW-1133">Transmembrane helix</keyword>
<reference evidence="3 4" key="1">
    <citation type="submission" date="2019-06" db="EMBL/GenBank/DDBJ databases">
        <title>An operon consisting of a P-type ATPase gene and a transcriptional regular gene given the different cadmium resistance in Bacillus vietamensis 151-6 and Bacillus marisflavi 151-25.</title>
        <authorList>
            <person name="Yu X."/>
        </authorList>
    </citation>
    <scope>NUCLEOTIDE SEQUENCE [LARGE SCALE GENOMIC DNA]</scope>
    <source>
        <strain evidence="3 4">151-6</strain>
    </source>
</reference>
<name>A0A6I6UII1_9BACI</name>
<evidence type="ECO:0000313" key="4">
    <source>
        <dbReference type="Proteomes" id="UP000465062"/>
    </source>
</evidence>
<keyword evidence="2" id="KW-0812">Transmembrane</keyword>
<dbReference type="KEGG" id="bvq:FHE72_18125"/>
<dbReference type="EMBL" id="CP047394">
    <property type="protein sequence ID" value="QHE62724.1"/>
    <property type="molecule type" value="Genomic_DNA"/>
</dbReference>
<dbReference type="Proteomes" id="UP000465062">
    <property type="component" value="Chromosome"/>
</dbReference>
<proteinExistence type="predicted"/>
<dbReference type="AlphaFoldDB" id="A0A6I6UII1"/>
<evidence type="ECO:0000256" key="2">
    <source>
        <dbReference type="SAM" id="Phobius"/>
    </source>
</evidence>
<dbReference type="RefSeq" id="WP_159362597.1">
    <property type="nucleotide sequence ID" value="NZ_CP047394.1"/>
</dbReference>